<keyword evidence="4 7" id="KW-0863">Zinc-finger</keyword>
<accession>A0A1Y2M796</accession>
<dbReference type="GO" id="GO:0005634">
    <property type="term" value="C:nucleus"/>
    <property type="evidence" value="ECO:0007669"/>
    <property type="project" value="UniProtKB-SubCell"/>
</dbReference>
<dbReference type="EMBL" id="KZ107840">
    <property type="protein sequence ID" value="OSS51966.1"/>
    <property type="molecule type" value="Genomic_DNA"/>
</dbReference>
<protein>
    <recommendedName>
        <fullName evidence="9">C2H2-type domain-containing protein</fullName>
    </recommendedName>
</protein>
<feature type="compositionally biased region" description="Polar residues" evidence="8">
    <location>
        <begin position="78"/>
        <end position="98"/>
    </location>
</feature>
<evidence type="ECO:0000256" key="7">
    <source>
        <dbReference type="PROSITE-ProRule" id="PRU00042"/>
    </source>
</evidence>
<proteinExistence type="predicted"/>
<feature type="compositionally biased region" description="Polar residues" evidence="8">
    <location>
        <begin position="1"/>
        <end position="30"/>
    </location>
</feature>
<feature type="region of interest" description="Disordered" evidence="8">
    <location>
        <begin position="160"/>
        <end position="236"/>
    </location>
</feature>
<dbReference type="PROSITE" id="PS00028">
    <property type="entry name" value="ZINC_FINGER_C2H2_1"/>
    <property type="match status" value="1"/>
</dbReference>
<dbReference type="Proteomes" id="UP000193240">
    <property type="component" value="Unassembled WGS sequence"/>
</dbReference>
<dbReference type="InterPro" id="IPR036236">
    <property type="entry name" value="Znf_C2H2_sf"/>
</dbReference>
<evidence type="ECO:0000256" key="1">
    <source>
        <dbReference type="ARBA" id="ARBA00004123"/>
    </source>
</evidence>
<dbReference type="GO" id="GO:0008270">
    <property type="term" value="F:zinc ion binding"/>
    <property type="evidence" value="ECO:0007669"/>
    <property type="project" value="UniProtKB-KW"/>
</dbReference>
<evidence type="ECO:0000256" key="3">
    <source>
        <dbReference type="ARBA" id="ARBA00022737"/>
    </source>
</evidence>
<comment type="subcellular location">
    <subcellularLocation>
        <location evidence="1">Nucleus</location>
    </subcellularLocation>
</comment>
<feature type="compositionally biased region" description="Polar residues" evidence="8">
    <location>
        <begin position="164"/>
        <end position="186"/>
    </location>
</feature>
<dbReference type="PANTHER" id="PTHR40626">
    <property type="entry name" value="MIP31509P"/>
    <property type="match status" value="1"/>
</dbReference>
<reference evidence="10 11" key="1">
    <citation type="journal article" date="2017" name="Genome Announc.">
        <title>Genome sequence of the saprophytic ascomycete Epicoccum nigrum ICMP 19927 strain isolated from New Zealand.</title>
        <authorList>
            <person name="Fokin M."/>
            <person name="Fleetwood D."/>
            <person name="Weir B.S."/>
            <person name="Villas-Boas S.G."/>
        </authorList>
    </citation>
    <scope>NUCLEOTIDE SEQUENCE [LARGE SCALE GENOMIC DNA]</scope>
    <source>
        <strain evidence="10 11">ICMP 19927</strain>
    </source>
</reference>
<keyword evidence="3" id="KW-0677">Repeat</keyword>
<evidence type="ECO:0000259" key="9">
    <source>
        <dbReference type="PROSITE" id="PS50157"/>
    </source>
</evidence>
<feature type="domain" description="C2H2-type" evidence="9">
    <location>
        <begin position="137"/>
        <end position="161"/>
    </location>
</feature>
<feature type="compositionally biased region" description="Low complexity" evidence="8">
    <location>
        <begin position="205"/>
        <end position="215"/>
    </location>
</feature>
<dbReference type="Gene3D" id="3.30.160.60">
    <property type="entry name" value="Classic Zinc Finger"/>
    <property type="match status" value="1"/>
</dbReference>
<organism evidence="10 11">
    <name type="scientific">Epicoccum nigrum</name>
    <name type="common">Soil fungus</name>
    <name type="synonym">Epicoccum purpurascens</name>
    <dbReference type="NCBI Taxonomy" id="105696"/>
    <lineage>
        <taxon>Eukaryota</taxon>
        <taxon>Fungi</taxon>
        <taxon>Dikarya</taxon>
        <taxon>Ascomycota</taxon>
        <taxon>Pezizomycotina</taxon>
        <taxon>Dothideomycetes</taxon>
        <taxon>Pleosporomycetidae</taxon>
        <taxon>Pleosporales</taxon>
        <taxon>Pleosporineae</taxon>
        <taxon>Didymellaceae</taxon>
        <taxon>Epicoccum</taxon>
    </lineage>
</organism>
<dbReference type="AlphaFoldDB" id="A0A1Y2M796"/>
<keyword evidence="2" id="KW-0479">Metal-binding</keyword>
<name>A0A1Y2M796_EPING</name>
<dbReference type="InParanoid" id="A0A1Y2M796"/>
<evidence type="ECO:0000256" key="5">
    <source>
        <dbReference type="ARBA" id="ARBA00022833"/>
    </source>
</evidence>
<evidence type="ECO:0000313" key="11">
    <source>
        <dbReference type="Proteomes" id="UP000193240"/>
    </source>
</evidence>
<evidence type="ECO:0000256" key="4">
    <source>
        <dbReference type="ARBA" id="ARBA00022771"/>
    </source>
</evidence>
<gene>
    <name evidence="10" type="ORF">B5807_03779</name>
</gene>
<dbReference type="Pfam" id="PF00096">
    <property type="entry name" value="zf-C2H2"/>
    <property type="match status" value="1"/>
</dbReference>
<keyword evidence="11" id="KW-1185">Reference proteome</keyword>
<dbReference type="PANTHER" id="PTHR40626:SF11">
    <property type="entry name" value="ZINC FINGER PROTEIN YPR022C"/>
    <property type="match status" value="1"/>
</dbReference>
<evidence type="ECO:0000256" key="8">
    <source>
        <dbReference type="SAM" id="MobiDB-lite"/>
    </source>
</evidence>
<feature type="compositionally biased region" description="Low complexity" evidence="8">
    <location>
        <begin position="48"/>
        <end position="58"/>
    </location>
</feature>
<feature type="domain" description="C2H2-type" evidence="9">
    <location>
        <begin position="107"/>
        <end position="136"/>
    </location>
</feature>
<keyword evidence="5" id="KW-0862">Zinc</keyword>
<dbReference type="SUPFAM" id="SSF57667">
    <property type="entry name" value="beta-beta-alpha zinc fingers"/>
    <property type="match status" value="1"/>
</dbReference>
<evidence type="ECO:0000256" key="6">
    <source>
        <dbReference type="ARBA" id="ARBA00023242"/>
    </source>
</evidence>
<dbReference type="PROSITE" id="PS50157">
    <property type="entry name" value="ZINC_FINGER_C2H2_2"/>
    <property type="match status" value="2"/>
</dbReference>
<dbReference type="GO" id="GO:0000785">
    <property type="term" value="C:chromatin"/>
    <property type="evidence" value="ECO:0007669"/>
    <property type="project" value="TreeGrafter"/>
</dbReference>
<keyword evidence="6" id="KW-0539">Nucleus</keyword>
<evidence type="ECO:0000256" key="2">
    <source>
        <dbReference type="ARBA" id="ARBA00022723"/>
    </source>
</evidence>
<dbReference type="InterPro" id="IPR051059">
    <property type="entry name" value="VerF-like"/>
</dbReference>
<dbReference type="GO" id="GO:0000981">
    <property type="term" value="F:DNA-binding transcription factor activity, RNA polymerase II-specific"/>
    <property type="evidence" value="ECO:0007669"/>
    <property type="project" value="InterPro"/>
</dbReference>
<dbReference type="InterPro" id="IPR013087">
    <property type="entry name" value="Znf_C2H2_type"/>
</dbReference>
<dbReference type="STRING" id="105696.A0A1Y2M796"/>
<dbReference type="GO" id="GO:0000978">
    <property type="term" value="F:RNA polymerase II cis-regulatory region sequence-specific DNA binding"/>
    <property type="evidence" value="ECO:0007669"/>
    <property type="project" value="InterPro"/>
</dbReference>
<evidence type="ECO:0000313" key="10">
    <source>
        <dbReference type="EMBL" id="OSS51966.1"/>
    </source>
</evidence>
<feature type="region of interest" description="Disordered" evidence="8">
    <location>
        <begin position="1"/>
        <end position="102"/>
    </location>
</feature>
<sequence>MSEQPEASNRHLASTTESQQQQQDICSSTAPPAKSNRRKRPSTSSNDTITTKRSTSSRSRFDINKTVASDTKPGPPYTVQQSSANPKDMSSINLTKTGRVSKAKKGLKVHDCECGRSYTRAEHLRRHQRNHAKEGAMVCGYPSCGKLFYRLDLLQRHEERHNEFGNTSRQPSVSSAEHSAHTSPTTVPAILPMFPVNTLPPTPSYPQQQVSSPQPGATPFPSESKHQSMTNSARHSISGPVTVESIASNAPWHDSFAPSPYSCSSGYATPAPGLDYGHAYASPPYINNVVRTRASSNASFIEQHWVQASQSPTSSAGMPYSWPSDEKSIAVSSFPYTTGSYSASDMPMYTMVPPVTHYGAYDPHNVAQMDAEEGVHLFPGDHYGSFIPLSPSSIGSPSTA</sequence>